<organism evidence="2 3">
    <name type="scientific">Rhipicephalus sanguineus</name>
    <name type="common">Brown dog tick</name>
    <name type="synonym">Ixodes sanguineus</name>
    <dbReference type="NCBI Taxonomy" id="34632"/>
    <lineage>
        <taxon>Eukaryota</taxon>
        <taxon>Metazoa</taxon>
        <taxon>Ecdysozoa</taxon>
        <taxon>Arthropoda</taxon>
        <taxon>Chelicerata</taxon>
        <taxon>Arachnida</taxon>
        <taxon>Acari</taxon>
        <taxon>Parasitiformes</taxon>
        <taxon>Ixodida</taxon>
        <taxon>Ixodoidea</taxon>
        <taxon>Ixodidae</taxon>
        <taxon>Rhipicephalinae</taxon>
        <taxon>Rhipicephalus</taxon>
        <taxon>Rhipicephalus</taxon>
    </lineage>
</organism>
<sequence length="659" mass="75453">MKAFVSFLGAVLYLATCDGYEVVEVSTLRQRSTHDSACDAARFEPQRQLCDDTFKLNIPHNHGDMKFVCAVIGKYKMCLANAIQATGCDNKEFLIKQLQPMQQYIQENHIECIPEVNASSQSRAPTGYRAKLDLCTRDKAWETQFLCAKKFHTKLRKIEDDKEVESHQICRSLSRYYSCLNTVLHSESCEEDTELMMHMEYFPKVLTQKYREMCYAELKLTAMNVAKRLEVTTDKPPIIDPTDKPPAGCVEDQFMEKYFECGLLYVYNLRDAMYGDNPQHKNQVCETIERHNLCLEEIKKSSSCQSLPEIQASLDYLTNELHQAPGIQCTKAQYKRSGKIRFRTSEQNCLVREYAGTFFTCGTIFLMNTYPNPPSKDEDCRHYNQYLKCYSLLIPCTQQSDIKAAIGKFSDILTEGYADKCRGVKLTDKDKRRIYLGLERQTTCDQFKAIKKLVLCGVTFHRMLVALGNGTQGKDNRTEVCPLVKEMKYCMYSATHDSGCSDALFLNTEISVLKKYMLMEFEDACNTLPSSEDQEFKVYRQACELKEFTHEWESCDSAMEDDISLFYRNGSALRKTAISNRVRRRLCTDLVGYRKCLNDSADKHHCSAVAPQVAEMSNELFDRLGLIYCSGCSRRTSAWVLMTLASAASWLTRMSANLS</sequence>
<keyword evidence="3" id="KW-1185">Reference proteome</keyword>
<dbReference type="Proteomes" id="UP000821837">
    <property type="component" value="Chromosome 1"/>
</dbReference>
<accession>A0A9D4QJG7</accession>
<name>A0A9D4QJG7_RHISA</name>
<protein>
    <recommendedName>
        <fullName evidence="4">Secreted protein</fullName>
    </recommendedName>
</protein>
<evidence type="ECO:0000313" key="2">
    <source>
        <dbReference type="EMBL" id="KAH7982945.1"/>
    </source>
</evidence>
<dbReference type="AlphaFoldDB" id="A0A9D4QJG7"/>
<proteinExistence type="predicted"/>
<gene>
    <name evidence="2" type="ORF">HPB52_008329</name>
</gene>
<feature type="signal peptide" evidence="1">
    <location>
        <begin position="1"/>
        <end position="19"/>
    </location>
</feature>
<dbReference type="VEuPathDB" id="VectorBase:RSAN_055688"/>
<dbReference type="EMBL" id="JABSTV010001245">
    <property type="protein sequence ID" value="KAH7982945.1"/>
    <property type="molecule type" value="Genomic_DNA"/>
</dbReference>
<evidence type="ECO:0000313" key="3">
    <source>
        <dbReference type="Proteomes" id="UP000821837"/>
    </source>
</evidence>
<dbReference type="VEuPathDB" id="VectorBase:RSAN_029048"/>
<comment type="caution">
    <text evidence="2">The sequence shown here is derived from an EMBL/GenBank/DDBJ whole genome shotgun (WGS) entry which is preliminary data.</text>
</comment>
<evidence type="ECO:0000256" key="1">
    <source>
        <dbReference type="SAM" id="SignalP"/>
    </source>
</evidence>
<feature type="chain" id="PRO_5039051290" description="Secreted protein" evidence="1">
    <location>
        <begin position="20"/>
        <end position="659"/>
    </location>
</feature>
<reference evidence="2" key="1">
    <citation type="journal article" date="2020" name="Cell">
        <title>Large-Scale Comparative Analyses of Tick Genomes Elucidate Their Genetic Diversity and Vector Capacities.</title>
        <authorList>
            <consortium name="Tick Genome and Microbiome Consortium (TIGMIC)"/>
            <person name="Jia N."/>
            <person name="Wang J."/>
            <person name="Shi W."/>
            <person name="Du L."/>
            <person name="Sun Y."/>
            <person name="Zhan W."/>
            <person name="Jiang J.F."/>
            <person name="Wang Q."/>
            <person name="Zhang B."/>
            <person name="Ji P."/>
            <person name="Bell-Sakyi L."/>
            <person name="Cui X.M."/>
            <person name="Yuan T.T."/>
            <person name="Jiang B.G."/>
            <person name="Yang W.F."/>
            <person name="Lam T.T."/>
            <person name="Chang Q.C."/>
            <person name="Ding S.J."/>
            <person name="Wang X.J."/>
            <person name="Zhu J.G."/>
            <person name="Ruan X.D."/>
            <person name="Zhao L."/>
            <person name="Wei J.T."/>
            <person name="Ye R.Z."/>
            <person name="Que T.C."/>
            <person name="Du C.H."/>
            <person name="Zhou Y.H."/>
            <person name="Cheng J.X."/>
            <person name="Dai P.F."/>
            <person name="Guo W.B."/>
            <person name="Han X.H."/>
            <person name="Huang E.J."/>
            <person name="Li L.F."/>
            <person name="Wei W."/>
            <person name="Gao Y.C."/>
            <person name="Liu J.Z."/>
            <person name="Shao H.Z."/>
            <person name="Wang X."/>
            <person name="Wang C.C."/>
            <person name="Yang T.C."/>
            <person name="Huo Q.B."/>
            <person name="Li W."/>
            <person name="Chen H.Y."/>
            <person name="Chen S.E."/>
            <person name="Zhou L.G."/>
            <person name="Ni X.B."/>
            <person name="Tian J.H."/>
            <person name="Sheng Y."/>
            <person name="Liu T."/>
            <person name="Pan Y.S."/>
            <person name="Xia L.Y."/>
            <person name="Li J."/>
            <person name="Zhao F."/>
            <person name="Cao W.C."/>
        </authorList>
    </citation>
    <scope>NUCLEOTIDE SEQUENCE</scope>
    <source>
        <strain evidence="2">Rsan-2018</strain>
    </source>
</reference>
<keyword evidence="1" id="KW-0732">Signal</keyword>
<evidence type="ECO:0008006" key="4">
    <source>
        <dbReference type="Google" id="ProtNLM"/>
    </source>
</evidence>
<reference evidence="2" key="2">
    <citation type="submission" date="2021-09" db="EMBL/GenBank/DDBJ databases">
        <authorList>
            <person name="Jia N."/>
            <person name="Wang J."/>
            <person name="Shi W."/>
            <person name="Du L."/>
            <person name="Sun Y."/>
            <person name="Zhan W."/>
            <person name="Jiang J."/>
            <person name="Wang Q."/>
            <person name="Zhang B."/>
            <person name="Ji P."/>
            <person name="Sakyi L.B."/>
            <person name="Cui X."/>
            <person name="Yuan T."/>
            <person name="Jiang B."/>
            <person name="Yang W."/>
            <person name="Lam T.T.-Y."/>
            <person name="Chang Q."/>
            <person name="Ding S."/>
            <person name="Wang X."/>
            <person name="Zhu J."/>
            <person name="Ruan X."/>
            <person name="Zhao L."/>
            <person name="Wei J."/>
            <person name="Que T."/>
            <person name="Du C."/>
            <person name="Cheng J."/>
            <person name="Dai P."/>
            <person name="Han X."/>
            <person name="Huang E."/>
            <person name="Gao Y."/>
            <person name="Liu J."/>
            <person name="Shao H."/>
            <person name="Ye R."/>
            <person name="Li L."/>
            <person name="Wei W."/>
            <person name="Wang X."/>
            <person name="Wang C."/>
            <person name="Huo Q."/>
            <person name="Li W."/>
            <person name="Guo W."/>
            <person name="Chen H."/>
            <person name="Chen S."/>
            <person name="Zhou L."/>
            <person name="Zhou L."/>
            <person name="Ni X."/>
            <person name="Tian J."/>
            <person name="Zhou Y."/>
            <person name="Sheng Y."/>
            <person name="Liu T."/>
            <person name="Pan Y."/>
            <person name="Xia L."/>
            <person name="Li J."/>
            <person name="Zhao F."/>
            <person name="Cao W."/>
        </authorList>
    </citation>
    <scope>NUCLEOTIDE SEQUENCE</scope>
    <source>
        <strain evidence="2">Rsan-2018</strain>
        <tissue evidence="2">Larvae</tissue>
    </source>
</reference>